<dbReference type="InterPro" id="IPR025714">
    <property type="entry name" value="Methyltranfer_dom"/>
</dbReference>
<dbReference type="Pfam" id="PF13847">
    <property type="entry name" value="Methyltransf_31"/>
    <property type="match status" value="1"/>
</dbReference>
<dbReference type="SUPFAM" id="SSF53335">
    <property type="entry name" value="S-adenosyl-L-methionine-dependent methyltransferases"/>
    <property type="match status" value="1"/>
</dbReference>
<evidence type="ECO:0000313" key="6">
    <source>
        <dbReference type="EMBL" id="KAE9449491.1"/>
    </source>
</evidence>
<keyword evidence="3" id="KW-0808">Transferase</keyword>
<comment type="caution">
    <text evidence="6">The sequence shown here is derived from an EMBL/GenBank/DDBJ whole genome shotgun (WGS) entry which is preliminary data.</text>
</comment>
<dbReference type="GO" id="GO:0032259">
    <property type="term" value="P:methylation"/>
    <property type="evidence" value="ECO:0007669"/>
    <property type="project" value="UniProtKB-KW"/>
</dbReference>
<gene>
    <name evidence="6" type="ORF">C3L33_18615</name>
</gene>
<name>A0A6A4L185_9ERIC</name>
<dbReference type="PANTHER" id="PTHR12843">
    <property type="entry name" value="PROTEIN-LYSINE N-METHYLTRANSFERASE METTL10"/>
    <property type="match status" value="1"/>
</dbReference>
<dbReference type="AlphaFoldDB" id="A0A6A4L185"/>
<organism evidence="6 7">
    <name type="scientific">Rhododendron williamsianum</name>
    <dbReference type="NCBI Taxonomy" id="262921"/>
    <lineage>
        <taxon>Eukaryota</taxon>
        <taxon>Viridiplantae</taxon>
        <taxon>Streptophyta</taxon>
        <taxon>Embryophyta</taxon>
        <taxon>Tracheophyta</taxon>
        <taxon>Spermatophyta</taxon>
        <taxon>Magnoliopsida</taxon>
        <taxon>eudicotyledons</taxon>
        <taxon>Gunneridae</taxon>
        <taxon>Pentapetalae</taxon>
        <taxon>asterids</taxon>
        <taxon>Ericales</taxon>
        <taxon>Ericaceae</taxon>
        <taxon>Ericoideae</taxon>
        <taxon>Rhodoreae</taxon>
        <taxon>Rhododendron</taxon>
    </lineage>
</organism>
<sequence length="370" mass="40827">MAAIRLQPEDPDVSQARAIAAADLISDDDRSVAADSWSIKSDYGSTLDDDQRHADATDALSVAALRAASDYSSDKEEPDAEAVTSMLGFQSYWNATYADELSNFRVHGHAGEIWFGAEVMETVASWTKSLCTDICQGHLLNPVDDDESGSVEQSCKDLISWSVLDIGTGNGLLLQELAKQGYAKFCLLYFSSVQISVFRIFKSFRLVIFCIRFNDLTGTDYSEGAVDLARSLADRDGFTNIKFLVDDVLETKLERKYQLVMDKGTLDAIGLHPDGPIKRIMYWDSVSRLVLPGGILVITSCNSTKDELVLEVDNFNQRSIGTSQEPGMVGDQEVGRDPPFRYLDHVRSYPTFMFGGSIGSRVATVAFQRN</sequence>
<dbReference type="InterPro" id="IPR026635">
    <property type="entry name" value="Efm4/METTL10"/>
</dbReference>
<keyword evidence="4" id="KW-0949">S-adenosyl-L-methionine</keyword>
<evidence type="ECO:0000256" key="3">
    <source>
        <dbReference type="ARBA" id="ARBA00022679"/>
    </source>
</evidence>
<dbReference type="EMBL" id="QEFC01003170">
    <property type="protein sequence ID" value="KAE9449491.1"/>
    <property type="molecule type" value="Genomic_DNA"/>
</dbReference>
<keyword evidence="1" id="KW-0963">Cytoplasm</keyword>
<dbReference type="Gene3D" id="3.40.50.150">
    <property type="entry name" value="Vaccinia Virus protein VP39"/>
    <property type="match status" value="1"/>
</dbReference>
<feature type="domain" description="Methyltransferase" evidence="5">
    <location>
        <begin position="162"/>
        <end position="309"/>
    </location>
</feature>
<keyword evidence="7" id="KW-1185">Reference proteome</keyword>
<dbReference type="Proteomes" id="UP000428333">
    <property type="component" value="Linkage Group LG11"/>
</dbReference>
<proteinExistence type="inferred from homology"/>
<evidence type="ECO:0000313" key="7">
    <source>
        <dbReference type="Proteomes" id="UP000428333"/>
    </source>
</evidence>
<dbReference type="PANTHER" id="PTHR12843:SF5">
    <property type="entry name" value="EEF1A LYSINE METHYLTRANSFERASE 2"/>
    <property type="match status" value="1"/>
</dbReference>
<dbReference type="GO" id="GO:0005737">
    <property type="term" value="C:cytoplasm"/>
    <property type="evidence" value="ECO:0007669"/>
    <property type="project" value="TreeGrafter"/>
</dbReference>
<dbReference type="OrthoDB" id="540004at2759"/>
<evidence type="ECO:0000256" key="4">
    <source>
        <dbReference type="ARBA" id="ARBA00022691"/>
    </source>
</evidence>
<evidence type="ECO:0000256" key="1">
    <source>
        <dbReference type="ARBA" id="ARBA00022490"/>
    </source>
</evidence>
<keyword evidence="2" id="KW-0489">Methyltransferase</keyword>
<evidence type="ECO:0000259" key="5">
    <source>
        <dbReference type="Pfam" id="PF13847"/>
    </source>
</evidence>
<dbReference type="InterPro" id="IPR029063">
    <property type="entry name" value="SAM-dependent_MTases_sf"/>
</dbReference>
<evidence type="ECO:0000256" key="2">
    <source>
        <dbReference type="ARBA" id="ARBA00022603"/>
    </source>
</evidence>
<accession>A0A6A4L185</accession>
<feature type="non-terminal residue" evidence="6">
    <location>
        <position position="1"/>
    </location>
</feature>
<dbReference type="GO" id="GO:0016279">
    <property type="term" value="F:protein-lysine N-methyltransferase activity"/>
    <property type="evidence" value="ECO:0007669"/>
    <property type="project" value="TreeGrafter"/>
</dbReference>
<dbReference type="HAMAP" id="MF_03188">
    <property type="entry name" value="Methyltr_EFM4"/>
    <property type="match status" value="1"/>
</dbReference>
<reference evidence="6 7" key="1">
    <citation type="journal article" date="2019" name="Genome Biol. Evol.">
        <title>The Rhododendron genome and chromosomal organization provide insight into shared whole-genome duplications across the heath family (Ericaceae).</title>
        <authorList>
            <person name="Soza V.L."/>
            <person name="Lindsley D."/>
            <person name="Waalkes A."/>
            <person name="Ramage E."/>
            <person name="Patwardhan R.P."/>
            <person name="Burton J.N."/>
            <person name="Adey A."/>
            <person name="Kumar A."/>
            <person name="Qiu R."/>
            <person name="Shendure J."/>
            <person name="Hall B."/>
        </authorList>
    </citation>
    <scope>NUCLEOTIDE SEQUENCE [LARGE SCALE GENOMIC DNA]</scope>
    <source>
        <strain evidence="6">RSF 1966-606</strain>
    </source>
</reference>
<protein>
    <recommendedName>
        <fullName evidence="5">Methyltransferase domain-containing protein</fullName>
    </recommendedName>
</protein>